<dbReference type="PROSITE" id="PS00463">
    <property type="entry name" value="ZN2_CY6_FUNGAL_1"/>
    <property type="match status" value="1"/>
</dbReference>
<dbReference type="Proteomes" id="UP000031186">
    <property type="component" value="Unassembled WGS sequence"/>
</dbReference>
<organism evidence="4 5">
    <name type="scientific">Metarhizium anisopliae (strain ARSEF 549)</name>
    <dbReference type="NCBI Taxonomy" id="3151832"/>
    <lineage>
        <taxon>Eukaryota</taxon>
        <taxon>Fungi</taxon>
        <taxon>Dikarya</taxon>
        <taxon>Ascomycota</taxon>
        <taxon>Pezizomycotina</taxon>
        <taxon>Sordariomycetes</taxon>
        <taxon>Hypocreomycetidae</taxon>
        <taxon>Hypocreales</taxon>
        <taxon>Clavicipitaceae</taxon>
        <taxon>Metarhizium</taxon>
    </lineage>
</organism>
<comment type="caution">
    <text evidence="4">The sequence shown here is derived from an EMBL/GenBank/DDBJ whole genome shotgun (WGS) entry which is preliminary data.</text>
</comment>
<dbReference type="CDD" id="cd00067">
    <property type="entry name" value="GAL4"/>
    <property type="match status" value="1"/>
</dbReference>
<evidence type="ECO:0000313" key="4">
    <source>
        <dbReference type="EMBL" id="KID65610.1"/>
    </source>
</evidence>
<accession>A0A0B4EUK3</accession>
<evidence type="ECO:0000256" key="1">
    <source>
        <dbReference type="ARBA" id="ARBA00023242"/>
    </source>
</evidence>
<feature type="region of interest" description="Disordered" evidence="2">
    <location>
        <begin position="1"/>
        <end position="20"/>
    </location>
</feature>
<dbReference type="InterPro" id="IPR001138">
    <property type="entry name" value="Zn2Cys6_DnaBD"/>
</dbReference>
<keyword evidence="5" id="KW-1185">Reference proteome</keyword>
<dbReference type="PANTHER" id="PTHR31668:SF20">
    <property type="entry name" value="ZN(II)2CYS6 TRANSCRIPTION FACTOR (EUROFUNG)"/>
    <property type="match status" value="1"/>
</dbReference>
<name>A0A0B4EUK3_METAF</name>
<protein>
    <submittedName>
        <fullName evidence="4">RING-4 like protein</fullName>
    </submittedName>
</protein>
<reference evidence="4 5" key="1">
    <citation type="journal article" date="2014" name="Proc. Natl. Acad. Sci. U.S.A.">
        <title>Trajectory and genomic determinants of fungal-pathogen speciation and host adaptation.</title>
        <authorList>
            <person name="Hu X."/>
            <person name="Xiao G."/>
            <person name="Zheng P."/>
            <person name="Shang Y."/>
            <person name="Su Y."/>
            <person name="Zhang X."/>
            <person name="Liu X."/>
            <person name="Zhan S."/>
            <person name="St Leger R.J."/>
            <person name="Wang C."/>
        </authorList>
    </citation>
    <scope>NUCLEOTIDE SEQUENCE [LARGE SCALE GENOMIC DNA]</scope>
    <source>
        <strain evidence="4 5">ARSEF 549</strain>
    </source>
</reference>
<dbReference type="Pfam" id="PF00172">
    <property type="entry name" value="Zn_clus"/>
    <property type="match status" value="1"/>
</dbReference>
<dbReference type="AlphaFoldDB" id="A0A0B4EUK3"/>
<dbReference type="InterPro" id="IPR050797">
    <property type="entry name" value="Carb_Metab_Trans_Reg"/>
</dbReference>
<evidence type="ECO:0000313" key="5">
    <source>
        <dbReference type="Proteomes" id="UP000031186"/>
    </source>
</evidence>
<proteinExistence type="predicted"/>
<sequence length="487" mass="53658">MSSDKRRRKPVTTAPKSAKRFQVPRACQRCKSLRRGCEERRPCSRCVRAGAADDCVQVGLSHLDPSQTPSSPSGPEWAQVAAVAGSPALVSECAALFFEHCFPTIPILTPSYISRLQQKAAADSGPREASVLLAALCAYVLLHVDEPPGVVPRRDGHYGTWLLDTASAAYRASCWHLPPSLDTCLLSFFLYAGQTRLSRHTQTLLFLRQATALWDLAKDRRPPAGTDTDTDTAREQRTLLDRLFWVLLASERSHAIRYGRSITLHVTPDAPDLDAHRDSSPGLWSLAALFQPIDSAFMAVVNREAAQSWSASPAMLDAAERSVNAAVPARFPFRDVQKANLRITQLWLRIVIWQLRLRLGQLTDVSHRRSLTYRYPLDVARELVLSTRDLATRAMAVHGVGLTEKLFDIASAVVDVMAGIPQAPRQPHTGVEGPPEDDLAYIRGLVVRLPGGKDVYDGLLERHLEQALQSPLQSQAVPGQGLDESPR</sequence>
<dbReference type="SUPFAM" id="SSF57701">
    <property type="entry name" value="Zn2/Cys6 DNA-binding domain"/>
    <property type="match status" value="1"/>
</dbReference>
<feature type="non-terminal residue" evidence="4">
    <location>
        <position position="1"/>
    </location>
</feature>
<dbReference type="GO" id="GO:0008270">
    <property type="term" value="F:zinc ion binding"/>
    <property type="evidence" value="ECO:0007669"/>
    <property type="project" value="InterPro"/>
</dbReference>
<dbReference type="OrthoDB" id="4132249at2759"/>
<keyword evidence="1" id="KW-0539">Nucleus</keyword>
<dbReference type="SMART" id="SM00066">
    <property type="entry name" value="GAL4"/>
    <property type="match status" value="1"/>
</dbReference>
<dbReference type="PANTHER" id="PTHR31668">
    <property type="entry name" value="GLUCOSE TRANSPORT TRANSCRIPTION REGULATOR RGT1-RELATED-RELATED"/>
    <property type="match status" value="1"/>
</dbReference>
<feature type="compositionally biased region" description="Basic residues" evidence="2">
    <location>
        <begin position="1"/>
        <end position="10"/>
    </location>
</feature>
<gene>
    <name evidence="4" type="ORF">MAN_05269</name>
</gene>
<dbReference type="PROSITE" id="PS50048">
    <property type="entry name" value="ZN2_CY6_FUNGAL_2"/>
    <property type="match status" value="1"/>
</dbReference>
<dbReference type="HOGENOM" id="CLU_016574_3_0_1"/>
<dbReference type="VEuPathDB" id="FungiDB:MAN_05269"/>
<evidence type="ECO:0000256" key="2">
    <source>
        <dbReference type="SAM" id="MobiDB-lite"/>
    </source>
</evidence>
<dbReference type="CDD" id="cd12148">
    <property type="entry name" value="fungal_TF_MHR"/>
    <property type="match status" value="1"/>
</dbReference>
<dbReference type="EMBL" id="AZNF01000006">
    <property type="protein sequence ID" value="KID65610.1"/>
    <property type="molecule type" value="Genomic_DNA"/>
</dbReference>
<evidence type="ECO:0000259" key="3">
    <source>
        <dbReference type="PROSITE" id="PS50048"/>
    </source>
</evidence>
<dbReference type="GO" id="GO:0000981">
    <property type="term" value="F:DNA-binding transcription factor activity, RNA polymerase II-specific"/>
    <property type="evidence" value="ECO:0007669"/>
    <property type="project" value="InterPro"/>
</dbReference>
<feature type="domain" description="Zn(2)-C6 fungal-type" evidence="3">
    <location>
        <begin position="26"/>
        <end position="57"/>
    </location>
</feature>
<dbReference type="InterPro" id="IPR036864">
    <property type="entry name" value="Zn2-C6_fun-type_DNA-bd_sf"/>
</dbReference>